<evidence type="ECO:0000256" key="1">
    <source>
        <dbReference type="SAM" id="SignalP"/>
    </source>
</evidence>
<accession>A0A3G6J2W6</accession>
<organism evidence="3 4">
    <name type="scientific">Corynebacterium gerontici</name>
    <dbReference type="NCBI Taxonomy" id="2079234"/>
    <lineage>
        <taxon>Bacteria</taxon>
        <taxon>Bacillati</taxon>
        <taxon>Actinomycetota</taxon>
        <taxon>Actinomycetes</taxon>
        <taxon>Mycobacteriales</taxon>
        <taxon>Corynebacteriaceae</taxon>
        <taxon>Corynebacterium</taxon>
    </lineage>
</organism>
<protein>
    <submittedName>
        <fullName evidence="3">Osmoprotectant uptake system substrate-binding protein OsmF</fullName>
    </submittedName>
</protein>
<evidence type="ECO:0000313" key="4">
    <source>
        <dbReference type="Proteomes" id="UP000271587"/>
    </source>
</evidence>
<dbReference type="GO" id="GO:0043190">
    <property type="term" value="C:ATP-binding cassette (ABC) transporter complex"/>
    <property type="evidence" value="ECO:0007669"/>
    <property type="project" value="InterPro"/>
</dbReference>
<dbReference type="Pfam" id="PF04069">
    <property type="entry name" value="OpuAC"/>
    <property type="match status" value="1"/>
</dbReference>
<feature type="chain" id="PRO_5039084588" evidence="1">
    <location>
        <begin position="23"/>
        <end position="300"/>
    </location>
</feature>
<dbReference type="InterPro" id="IPR007210">
    <property type="entry name" value="ABC_Gly_betaine_transp_sub-bd"/>
</dbReference>
<dbReference type="SUPFAM" id="SSF53850">
    <property type="entry name" value="Periplasmic binding protein-like II"/>
    <property type="match status" value="1"/>
</dbReference>
<sequence length="300" mass="32529" precursor="true">MKAFRRHRFAPMLLLIPILASCGSVDSVAGVAGADRPVIVGSQAYYSNEIVAEIYAQALERSGYEVDRQFQIGQREVYMQEIESGALDVMPEYTGPMLQYWNPETSARKPEEVLSGLREAAPKNLVVLDPAEASDQDSYVVTKEFAEKYDVKTIADLAKVPGDLVLGANSEAENRPNGPRGLEQTYGIDVGFTPIEDSGGPLTVKSLKDGDIQLAIMYTADPAIAENDLVSLEDPKGQFVSSNVVPLAFLDISLGEADVVQRANALLTTPILMDLNRRSVVEQLPASVIASDFLDSVGEF</sequence>
<dbReference type="CDD" id="cd13606">
    <property type="entry name" value="PBP2_ProX_like"/>
    <property type="match status" value="1"/>
</dbReference>
<proteinExistence type="predicted"/>
<feature type="signal peptide" evidence="1">
    <location>
        <begin position="1"/>
        <end position="22"/>
    </location>
</feature>
<evidence type="ECO:0000259" key="2">
    <source>
        <dbReference type="Pfam" id="PF04069"/>
    </source>
</evidence>
<dbReference type="PROSITE" id="PS51257">
    <property type="entry name" value="PROKAR_LIPOPROTEIN"/>
    <property type="match status" value="1"/>
</dbReference>
<dbReference type="GO" id="GO:0022857">
    <property type="term" value="F:transmembrane transporter activity"/>
    <property type="evidence" value="ECO:0007669"/>
    <property type="project" value="InterPro"/>
</dbReference>
<evidence type="ECO:0000313" key="3">
    <source>
        <dbReference type="EMBL" id="AZA10454.1"/>
    </source>
</evidence>
<gene>
    <name evidence="3" type="primary">osmF</name>
    <name evidence="3" type="ORF">CGERO_00580</name>
</gene>
<reference evidence="3 4" key="1">
    <citation type="submission" date="2018-11" db="EMBL/GenBank/DDBJ databases">
        <authorList>
            <person name="Kleinhagauer T."/>
            <person name="Glaeser S.P."/>
            <person name="Spergser J."/>
            <person name="Ruckert C."/>
            <person name="Kaempfer P."/>
            <person name="Busse H.-J."/>
        </authorList>
    </citation>
    <scope>NUCLEOTIDE SEQUENCE [LARGE SCALE GENOMIC DNA]</scope>
    <source>
        <strain evidence="3 4">W8</strain>
    </source>
</reference>
<dbReference type="AlphaFoldDB" id="A0A3G6J2W6"/>
<dbReference type="Gene3D" id="3.40.190.120">
    <property type="entry name" value="Osmoprotection protein (prox), domain 2"/>
    <property type="match status" value="1"/>
</dbReference>
<dbReference type="EMBL" id="CP033897">
    <property type="protein sequence ID" value="AZA10454.1"/>
    <property type="molecule type" value="Genomic_DNA"/>
</dbReference>
<dbReference type="Gene3D" id="3.40.190.10">
    <property type="entry name" value="Periplasmic binding protein-like II"/>
    <property type="match status" value="1"/>
</dbReference>
<dbReference type="Proteomes" id="UP000271587">
    <property type="component" value="Chromosome"/>
</dbReference>
<keyword evidence="4" id="KW-1185">Reference proteome</keyword>
<keyword evidence="1" id="KW-0732">Signal</keyword>
<feature type="domain" description="ABC-type glycine betaine transport system substrate-binding" evidence="2">
    <location>
        <begin position="37"/>
        <end position="295"/>
    </location>
</feature>
<dbReference type="KEGG" id="cgk:CGERO_00580"/>
<name>A0A3G6J2W6_9CORY</name>